<proteinExistence type="predicted"/>
<accession>B6GWM8</accession>
<gene>
    <name evidence="2" type="ORF">Pc09g00330</name>
    <name evidence="2" type="ORF">PCH_Pc09g00330</name>
</gene>
<keyword evidence="3" id="KW-1185">Reference proteome</keyword>
<dbReference type="AlphaFoldDB" id="B6GWM8"/>
<dbReference type="HOGENOM" id="CLU_387827_0_0_1"/>
<protein>
    <submittedName>
        <fullName evidence="2">Pc09g00330 protein</fullName>
    </submittedName>
</protein>
<dbReference type="eggNOG" id="ENOG502S0KD">
    <property type="taxonomic scope" value="Eukaryota"/>
</dbReference>
<evidence type="ECO:0000313" key="3">
    <source>
        <dbReference type="Proteomes" id="UP000000724"/>
    </source>
</evidence>
<name>B6GWM8_PENRW</name>
<reference evidence="2 3" key="1">
    <citation type="journal article" date="2008" name="Nat. Biotechnol.">
        <title>Genome sequencing and analysis of the filamentous fungus Penicillium chrysogenum.</title>
        <authorList>
            <person name="van den Berg M.A."/>
            <person name="Albang R."/>
            <person name="Albermann K."/>
            <person name="Badger J.H."/>
            <person name="Daran J.-M."/>
            <person name="Driessen A.J.M."/>
            <person name="Garcia-Estrada C."/>
            <person name="Fedorova N.D."/>
            <person name="Harris D.M."/>
            <person name="Heijne W.H.M."/>
            <person name="Joardar V.S."/>
            <person name="Kiel J.A.K.W."/>
            <person name="Kovalchuk A."/>
            <person name="Martin J.F."/>
            <person name="Nierman W.C."/>
            <person name="Nijland J.G."/>
            <person name="Pronk J.T."/>
            <person name="Roubos J.A."/>
            <person name="van der Klei I.J."/>
            <person name="van Peij N.N.M.E."/>
            <person name="Veenhuis M."/>
            <person name="von Doehren H."/>
            <person name="Wagner C."/>
            <person name="Wortman J.R."/>
            <person name="Bovenberg R.A.L."/>
        </authorList>
    </citation>
    <scope>NUCLEOTIDE SEQUENCE [LARGE SCALE GENOMIC DNA]</scope>
    <source>
        <strain evidence="3">ATCC 28089 / DSM 1075 / NRRL 1951 / Wisconsin 54-1255</strain>
    </source>
</reference>
<dbReference type="VEuPathDB" id="FungiDB:PCH_Pc09g00330"/>
<dbReference type="Proteomes" id="UP000000724">
    <property type="component" value="Contig Pc00c09"/>
</dbReference>
<dbReference type="Pfam" id="PF12520">
    <property type="entry name" value="DUF3723"/>
    <property type="match status" value="1"/>
</dbReference>
<evidence type="ECO:0000313" key="2">
    <source>
        <dbReference type="EMBL" id="CAP79280.1"/>
    </source>
</evidence>
<feature type="region of interest" description="Disordered" evidence="1">
    <location>
        <begin position="47"/>
        <end position="73"/>
    </location>
</feature>
<evidence type="ECO:0000256" key="1">
    <source>
        <dbReference type="SAM" id="MobiDB-lite"/>
    </source>
</evidence>
<sequence length="657" mass="75422">MSFSRQSEVEHWERKLYDYRESHFELSARVHISHLVFEKYPSIDTIDEDARLPTPDEGQPRAGDSPQGSLARPHNEEGAFAQFQLSEILVDKFIVSPDDQRNEAESIRHKFIQSLKERYPNDNRPPDGLIYERINRYEGYLDTPRDPLAANNWWAVLEALAGSKKGKYLKQFFKHETLHQKLNSLLVIPGLWGGMRIGLLHKLTAMHCDEPVACYWELIFTTFSRLVGGREELLLLIDGVTVELLQSRVPKFSSKDLNSLQVELEEGRLFPNFSEEARQDIWARLKEIDYPIPTLKTFFKDRLYLEVAQSVMKRLFVQPRREKITIDQGVYGKQEWLGSDLLEFWRFSFQYGFEMTDHQRLKWPTDADPEDMLDRRSSGSSFLPKQEIWRHFFTLVRARGFQAPVTEDTSFATGELPSPRVCEYPEDLAEEIEVAKRCGKPYSNTVEADRFALSAETLRQSQASVRVTAGFLRQSVFKAFFGYLPTTANVGRAMMATDGMDVDPGSLRPNPLVTSAARTHNAAATASPADILPPFGVMTITVGRTTRILDLPIHDSFMKDFSTGLFNNNFNVQTDEREKRSISPYTCYSHYLHNPSSVLHAEFRQNEHTTYAIAPSQIGAGSKRRMLDEDEQMARAEIWLQEQIALLSDRRNGDEDL</sequence>
<organism evidence="2 3">
    <name type="scientific">Penicillium rubens (strain ATCC 28089 / DSM 1075 / NRRL 1951 / Wisconsin 54-1255)</name>
    <name type="common">Penicillium chrysogenum</name>
    <dbReference type="NCBI Taxonomy" id="500485"/>
    <lineage>
        <taxon>Eukaryota</taxon>
        <taxon>Fungi</taxon>
        <taxon>Dikarya</taxon>
        <taxon>Ascomycota</taxon>
        <taxon>Pezizomycotina</taxon>
        <taxon>Eurotiomycetes</taxon>
        <taxon>Eurotiomycetidae</taxon>
        <taxon>Eurotiales</taxon>
        <taxon>Aspergillaceae</taxon>
        <taxon>Penicillium</taxon>
        <taxon>Penicillium chrysogenum species complex</taxon>
    </lineage>
</organism>
<dbReference type="EMBL" id="AM920424">
    <property type="protein sequence ID" value="CAP79280.1"/>
    <property type="molecule type" value="Genomic_DNA"/>
</dbReference>
<dbReference type="BioCyc" id="PCHR:PC09G00330-MONOMER"/>
<dbReference type="OrthoDB" id="4227485at2759"/>
<dbReference type="InterPro" id="IPR022198">
    <property type="entry name" value="DUF3723"/>
</dbReference>